<keyword evidence="3" id="KW-0862">Zinc</keyword>
<dbReference type="PANTHER" id="PTHR11905:SF159">
    <property type="entry name" value="ADAM METALLOPROTEASE"/>
    <property type="match status" value="1"/>
</dbReference>
<evidence type="ECO:0000256" key="3">
    <source>
        <dbReference type="ARBA" id="ARBA00022833"/>
    </source>
</evidence>
<dbReference type="Proteomes" id="UP000694941">
    <property type="component" value="Unplaced"/>
</dbReference>
<keyword evidence="4" id="KW-0482">Metalloprotease</keyword>
<dbReference type="PANTHER" id="PTHR11905">
    <property type="entry name" value="ADAM A DISINTEGRIN AND METALLOPROTEASE DOMAIN"/>
    <property type="match status" value="1"/>
</dbReference>
<dbReference type="RefSeq" id="XP_022257804.1">
    <property type="nucleotide sequence ID" value="XM_022402096.1"/>
</dbReference>
<keyword evidence="1" id="KW-0645">Protease</keyword>
<organism evidence="7 8">
    <name type="scientific">Limulus polyphemus</name>
    <name type="common">Atlantic horseshoe crab</name>
    <dbReference type="NCBI Taxonomy" id="6850"/>
    <lineage>
        <taxon>Eukaryota</taxon>
        <taxon>Metazoa</taxon>
        <taxon>Ecdysozoa</taxon>
        <taxon>Arthropoda</taxon>
        <taxon>Chelicerata</taxon>
        <taxon>Merostomata</taxon>
        <taxon>Xiphosura</taxon>
        <taxon>Limulidae</taxon>
        <taxon>Limulus</taxon>
    </lineage>
</organism>
<dbReference type="Pfam" id="PF01562">
    <property type="entry name" value="Pep_M12B_propep"/>
    <property type="match status" value="1"/>
</dbReference>
<keyword evidence="5" id="KW-1015">Disulfide bond</keyword>
<protein>
    <submittedName>
        <fullName evidence="8">A disintegrin and metalloproteinase with thrombospondin motifs 1-like</fullName>
    </submittedName>
</protein>
<feature type="domain" description="Peptidase M12B propeptide" evidence="6">
    <location>
        <begin position="15"/>
        <end position="104"/>
    </location>
</feature>
<evidence type="ECO:0000313" key="8">
    <source>
        <dbReference type="RefSeq" id="XP_022257804.1"/>
    </source>
</evidence>
<evidence type="ECO:0000256" key="1">
    <source>
        <dbReference type="ARBA" id="ARBA00022670"/>
    </source>
</evidence>
<keyword evidence="2" id="KW-0378">Hydrolase</keyword>
<keyword evidence="7" id="KW-1185">Reference proteome</keyword>
<name>A0ABM1TPJ8_LIMPO</name>
<feature type="non-terminal residue" evidence="8">
    <location>
        <position position="174"/>
    </location>
</feature>
<sequence>MSYFSLFSTEVSLKEYVHPVRVGTAKPRSYVPDHPRWRRIKTRDYFVHYRLSAFNRTFHLELQREQSFLSPRFHLQTLETGTKNITFWTSSGTDVNCFYRGHVKDDEKSRACISLCQGMLGLIHTSHGDFFIEPLLLDDRRAKTGKRVTRTHVMKMLQTPTFRNRRSVVNSGSE</sequence>
<evidence type="ECO:0000313" key="7">
    <source>
        <dbReference type="Proteomes" id="UP000694941"/>
    </source>
</evidence>
<evidence type="ECO:0000256" key="2">
    <source>
        <dbReference type="ARBA" id="ARBA00022801"/>
    </source>
</evidence>
<evidence type="ECO:0000256" key="4">
    <source>
        <dbReference type="ARBA" id="ARBA00023049"/>
    </source>
</evidence>
<proteinExistence type="predicted"/>
<evidence type="ECO:0000256" key="5">
    <source>
        <dbReference type="ARBA" id="ARBA00023157"/>
    </source>
</evidence>
<reference evidence="8" key="1">
    <citation type="submission" date="2025-08" db="UniProtKB">
        <authorList>
            <consortium name="RefSeq"/>
        </authorList>
    </citation>
    <scope>IDENTIFICATION</scope>
    <source>
        <tissue evidence="8">Muscle</tissue>
    </source>
</reference>
<gene>
    <name evidence="8" type="primary">LOC111089485</name>
</gene>
<accession>A0ABM1TPJ8</accession>
<evidence type="ECO:0000259" key="6">
    <source>
        <dbReference type="Pfam" id="PF01562"/>
    </source>
</evidence>
<dbReference type="GeneID" id="111089485"/>
<dbReference type="InterPro" id="IPR002870">
    <property type="entry name" value="Peptidase_M12B_N"/>
</dbReference>